<organism evidence="2 3">
    <name type="scientific">Mikania micrantha</name>
    <name type="common">bitter vine</name>
    <dbReference type="NCBI Taxonomy" id="192012"/>
    <lineage>
        <taxon>Eukaryota</taxon>
        <taxon>Viridiplantae</taxon>
        <taxon>Streptophyta</taxon>
        <taxon>Embryophyta</taxon>
        <taxon>Tracheophyta</taxon>
        <taxon>Spermatophyta</taxon>
        <taxon>Magnoliopsida</taxon>
        <taxon>eudicotyledons</taxon>
        <taxon>Gunneridae</taxon>
        <taxon>Pentapetalae</taxon>
        <taxon>asterids</taxon>
        <taxon>campanulids</taxon>
        <taxon>Asterales</taxon>
        <taxon>Asteraceae</taxon>
        <taxon>Asteroideae</taxon>
        <taxon>Heliantheae alliance</taxon>
        <taxon>Eupatorieae</taxon>
        <taxon>Mikania</taxon>
    </lineage>
</organism>
<dbReference type="Proteomes" id="UP000326396">
    <property type="component" value="Linkage Group LG14"/>
</dbReference>
<gene>
    <name evidence="2" type="ORF">E3N88_12845</name>
</gene>
<keyword evidence="3" id="KW-1185">Reference proteome</keyword>
<dbReference type="AlphaFoldDB" id="A0A5N6P9M3"/>
<name>A0A5N6P9M3_9ASTR</name>
<evidence type="ECO:0000313" key="2">
    <source>
        <dbReference type="EMBL" id="KAD5961372.1"/>
    </source>
</evidence>
<reference evidence="2 3" key="1">
    <citation type="submission" date="2019-05" db="EMBL/GenBank/DDBJ databases">
        <title>Mikania micrantha, genome provides insights into the molecular mechanism of rapid growth.</title>
        <authorList>
            <person name="Liu B."/>
        </authorList>
    </citation>
    <scope>NUCLEOTIDE SEQUENCE [LARGE SCALE GENOMIC DNA]</scope>
    <source>
        <strain evidence="2">NLD-2019</strain>
        <tissue evidence="2">Leaf</tissue>
    </source>
</reference>
<proteinExistence type="predicted"/>
<accession>A0A5N6P9M3</accession>
<feature type="domain" description="Retroviral polymerase SH3-like" evidence="1">
    <location>
        <begin position="77"/>
        <end position="138"/>
    </location>
</feature>
<dbReference type="EMBL" id="SZYD01000006">
    <property type="protein sequence ID" value="KAD5961372.1"/>
    <property type="molecule type" value="Genomic_DNA"/>
</dbReference>
<dbReference type="OrthoDB" id="1432605at2759"/>
<evidence type="ECO:0000259" key="1">
    <source>
        <dbReference type="Pfam" id="PF25597"/>
    </source>
</evidence>
<dbReference type="InterPro" id="IPR057670">
    <property type="entry name" value="SH3_retrovirus"/>
</dbReference>
<protein>
    <recommendedName>
        <fullName evidence="1">Retroviral polymerase SH3-like domain-containing protein</fullName>
    </recommendedName>
</protein>
<sequence length="170" mass="19859">MRKPTTHRVLVAAADSFCGCDVRSAVNKKKRGEEFSSLAEPASFSVSFPEFQPSDRLHFWTTSSSHPEELIQRVFGCKAFVHIPKDERSKLDVKTKPFIFLGYGQDEFGYRLYDPVLKKLVRSRDVVFMENQTLKDIEKVQMVPQYSDDLMIWIWFLHNILSHKVEMRLK</sequence>
<evidence type="ECO:0000313" key="3">
    <source>
        <dbReference type="Proteomes" id="UP000326396"/>
    </source>
</evidence>
<comment type="caution">
    <text evidence="2">The sequence shown here is derived from an EMBL/GenBank/DDBJ whole genome shotgun (WGS) entry which is preliminary data.</text>
</comment>
<dbReference type="Pfam" id="PF25597">
    <property type="entry name" value="SH3_retrovirus"/>
    <property type="match status" value="1"/>
</dbReference>